<evidence type="ECO:0000256" key="2">
    <source>
        <dbReference type="HAMAP-Rule" id="MF_01113"/>
    </source>
</evidence>
<dbReference type="EC" id="2.7.7.7" evidence="2"/>
<comment type="subunit">
    <text evidence="2">Monomer.</text>
</comment>
<keyword evidence="5" id="KW-1185">Reference proteome</keyword>
<dbReference type="GO" id="GO:0003887">
    <property type="term" value="F:DNA-directed DNA polymerase activity"/>
    <property type="evidence" value="ECO:0007669"/>
    <property type="project" value="UniProtKB-UniRule"/>
</dbReference>
<dbReference type="GO" id="GO:0006281">
    <property type="term" value="P:DNA repair"/>
    <property type="evidence" value="ECO:0007669"/>
    <property type="project" value="UniProtKB-UniRule"/>
</dbReference>
<dbReference type="Proteomes" id="UP000010866">
    <property type="component" value="Chromosome"/>
</dbReference>
<accession>L0KZQ5</accession>
<dbReference type="PROSITE" id="PS50173">
    <property type="entry name" value="UMUC"/>
    <property type="match status" value="1"/>
</dbReference>
<dbReference type="InterPro" id="IPR024728">
    <property type="entry name" value="PolY_HhH_motif"/>
</dbReference>
<sequence>MERVIIHVDMDYFYAAIEEREDPSLKDKAVVVCMYSNRGEEGGAVSTSNYIARKAGIRSAMPCRQARSLKPDAIFLPVRKQFYEDISARVMDILSSHADSDESFEKISIDEAFLEISQNCAGNFEKAIDIGLLIKNDVLEHEKLTCSVGIGPNKLIAKMASSFKKPDGMTLVKPEDVTDFLSPMPVKKLWGIGKVTEEKLQQMSIETIGQLAAYDAQELIAVFGKNRGTWLKKAASGIDETPVTEKTATDQIGRMASLKEDTRDNGEIFSLMNELVDDVIKKAVSRKVSFRSVTITVIFSNFRMATKSRTLNHAVSDKGILHETAREIMLQFLRESSMDFRRIGVRVGNLQQNIGQKSLFEYF</sequence>
<keyword evidence="2" id="KW-0963">Cytoplasm</keyword>
<dbReference type="SUPFAM" id="SSF100879">
    <property type="entry name" value="Lesion bypass DNA polymerase (Y-family), little finger domain"/>
    <property type="match status" value="1"/>
</dbReference>
<name>L0KZQ5_METHD</name>
<dbReference type="Pfam" id="PF11799">
    <property type="entry name" value="IMS_C"/>
    <property type="match status" value="1"/>
</dbReference>
<keyword evidence="2" id="KW-0239">DNA-directed DNA polymerase</keyword>
<comment type="similarity">
    <text evidence="1 2">Belongs to the DNA polymerase type-Y family.</text>
</comment>
<dbReference type="Pfam" id="PF11798">
    <property type="entry name" value="IMS_HHH"/>
    <property type="match status" value="1"/>
</dbReference>
<protein>
    <recommendedName>
        <fullName evidence="2">DNA polymerase IV</fullName>
        <shortName evidence="2">Pol IV</shortName>
        <ecNumber evidence="2">2.7.7.7</ecNumber>
    </recommendedName>
</protein>
<dbReference type="GO" id="GO:0006261">
    <property type="term" value="P:DNA-templated DNA replication"/>
    <property type="evidence" value="ECO:0007669"/>
    <property type="project" value="UniProtKB-UniRule"/>
</dbReference>
<feature type="binding site" evidence="2">
    <location>
        <position position="110"/>
    </location>
    <ligand>
        <name>Mg(2+)</name>
        <dbReference type="ChEBI" id="CHEBI:18420"/>
    </ligand>
</feature>
<dbReference type="InterPro" id="IPR022880">
    <property type="entry name" value="DNApol_IV"/>
</dbReference>
<dbReference type="HAMAP" id="MF_01113">
    <property type="entry name" value="DNApol_IV"/>
    <property type="match status" value="1"/>
</dbReference>
<dbReference type="InterPro" id="IPR036775">
    <property type="entry name" value="DNA_pol_Y-fam_lit_finger_sf"/>
</dbReference>
<dbReference type="InterPro" id="IPR050116">
    <property type="entry name" value="DNA_polymerase-Y"/>
</dbReference>
<dbReference type="GO" id="GO:0003684">
    <property type="term" value="F:damaged DNA binding"/>
    <property type="evidence" value="ECO:0007669"/>
    <property type="project" value="InterPro"/>
</dbReference>
<dbReference type="InterPro" id="IPR001126">
    <property type="entry name" value="UmuC"/>
</dbReference>
<dbReference type="SUPFAM" id="SSF56672">
    <property type="entry name" value="DNA/RNA polymerases"/>
    <property type="match status" value="1"/>
</dbReference>
<evidence type="ECO:0000259" key="3">
    <source>
        <dbReference type="PROSITE" id="PS50173"/>
    </source>
</evidence>
<keyword evidence="2" id="KW-0460">Magnesium</keyword>
<feature type="domain" description="UmuC" evidence="3">
    <location>
        <begin position="5"/>
        <end position="193"/>
    </location>
</feature>
<keyword evidence="2" id="KW-0238">DNA-binding</keyword>
<reference evidence="5" key="1">
    <citation type="submission" date="2012-02" db="EMBL/GenBank/DDBJ databases">
        <title>Complete sequence of chromosome of Methanomethylovorans hollandica DSM 15978.</title>
        <authorList>
            <person name="Lucas S."/>
            <person name="Copeland A."/>
            <person name="Lapidus A."/>
            <person name="Glavina del Rio T."/>
            <person name="Dalin E."/>
            <person name="Tice H."/>
            <person name="Bruce D."/>
            <person name="Goodwin L."/>
            <person name="Pitluck S."/>
            <person name="Peters L."/>
            <person name="Mikhailova N."/>
            <person name="Held B."/>
            <person name="Kyrpides N."/>
            <person name="Mavromatis K."/>
            <person name="Ivanova N."/>
            <person name="Brettin T."/>
            <person name="Detter J.C."/>
            <person name="Han C."/>
            <person name="Larimer F."/>
            <person name="Land M."/>
            <person name="Hauser L."/>
            <person name="Markowitz V."/>
            <person name="Cheng J.-F."/>
            <person name="Hugenholtz P."/>
            <person name="Woyke T."/>
            <person name="Wu D."/>
            <person name="Spring S."/>
            <person name="Schroeder M."/>
            <person name="Brambilla E."/>
            <person name="Klenk H.-P."/>
            <person name="Eisen J.A."/>
        </authorList>
    </citation>
    <scope>NUCLEOTIDE SEQUENCE [LARGE SCALE GENOMIC DNA]</scope>
    <source>
        <strain evidence="5">DSM 15978 / NBRC 107637 / DMS1</strain>
    </source>
</reference>
<keyword evidence="2" id="KW-0548">Nucleotidyltransferase</keyword>
<dbReference type="InterPro" id="IPR017961">
    <property type="entry name" value="DNA_pol_Y-fam_little_finger"/>
</dbReference>
<dbReference type="InterPro" id="IPR043502">
    <property type="entry name" value="DNA/RNA_pol_sf"/>
</dbReference>
<dbReference type="GO" id="GO:0042276">
    <property type="term" value="P:error-prone translesion synthesis"/>
    <property type="evidence" value="ECO:0007669"/>
    <property type="project" value="TreeGrafter"/>
</dbReference>
<gene>
    <name evidence="2" type="primary">dbh</name>
    <name evidence="4" type="ordered locus">Metho_2455</name>
</gene>
<dbReference type="Gene3D" id="3.30.1490.100">
    <property type="entry name" value="DNA polymerase, Y-family, little finger domain"/>
    <property type="match status" value="1"/>
</dbReference>
<evidence type="ECO:0000256" key="1">
    <source>
        <dbReference type="ARBA" id="ARBA00010945"/>
    </source>
</evidence>
<comment type="catalytic activity">
    <reaction evidence="2">
        <text>DNA(n) + a 2'-deoxyribonucleoside 5'-triphosphate = DNA(n+1) + diphosphate</text>
        <dbReference type="Rhea" id="RHEA:22508"/>
        <dbReference type="Rhea" id="RHEA-COMP:17339"/>
        <dbReference type="Rhea" id="RHEA-COMP:17340"/>
        <dbReference type="ChEBI" id="CHEBI:33019"/>
        <dbReference type="ChEBI" id="CHEBI:61560"/>
        <dbReference type="ChEBI" id="CHEBI:173112"/>
        <dbReference type="EC" id="2.7.7.7"/>
    </reaction>
</comment>
<dbReference type="GO" id="GO:0000287">
    <property type="term" value="F:magnesium ion binding"/>
    <property type="evidence" value="ECO:0007669"/>
    <property type="project" value="UniProtKB-UniRule"/>
</dbReference>
<dbReference type="PANTHER" id="PTHR11076:SF33">
    <property type="entry name" value="DNA POLYMERASE KAPPA"/>
    <property type="match status" value="1"/>
</dbReference>
<dbReference type="HOGENOM" id="CLU_012348_1_2_2"/>
<comment type="subcellular location">
    <subcellularLocation>
        <location evidence="2">Cytoplasm</location>
    </subcellularLocation>
</comment>
<feature type="binding site" evidence="2">
    <location>
        <position position="9"/>
    </location>
    <ligand>
        <name>Mg(2+)</name>
        <dbReference type="ChEBI" id="CHEBI:18420"/>
    </ligand>
</feature>
<keyword evidence="2" id="KW-0235">DNA replication</keyword>
<dbReference type="OrthoDB" id="372207at2157"/>
<comment type="cofactor">
    <cofactor evidence="2">
        <name>Mg(2+)</name>
        <dbReference type="ChEBI" id="CHEBI:18420"/>
    </cofactor>
    <text evidence="2">Binds 2 magnesium ions per subunit.</text>
</comment>
<dbReference type="EMBL" id="CP003362">
    <property type="protein sequence ID" value="AGB50596.1"/>
    <property type="molecule type" value="Genomic_DNA"/>
</dbReference>
<dbReference type="InterPro" id="IPR043128">
    <property type="entry name" value="Rev_trsase/Diguanyl_cyclase"/>
</dbReference>
<feature type="active site" evidence="2">
    <location>
        <position position="111"/>
    </location>
</feature>
<dbReference type="Pfam" id="PF00817">
    <property type="entry name" value="IMS"/>
    <property type="match status" value="1"/>
</dbReference>
<dbReference type="RefSeq" id="WP_015325761.1">
    <property type="nucleotide sequence ID" value="NC_019977.1"/>
</dbReference>
<keyword evidence="2" id="KW-0234">DNA repair</keyword>
<keyword evidence="2 4" id="KW-0808">Transferase</keyword>
<proteinExistence type="inferred from homology"/>
<keyword evidence="2" id="KW-0227">DNA damage</keyword>
<dbReference type="GeneID" id="14408534"/>
<dbReference type="KEGG" id="mhz:Metho_2455"/>
<keyword evidence="2" id="KW-0515">Mutator protein</keyword>
<dbReference type="Gene3D" id="3.40.1170.60">
    <property type="match status" value="1"/>
</dbReference>
<comment type="function">
    <text evidence="2">Poorly processive, error-prone DNA polymerase involved in untargeted mutagenesis. Copies undamaged DNA at stalled replication forks, which arise in vivo from mismatched or misaligned primer ends. These misaligned primers can be extended by PolIV. Exhibits no 3'-5' exonuclease (proofreading) activity. May be involved in translesional synthesis.</text>
</comment>
<evidence type="ECO:0000313" key="4">
    <source>
        <dbReference type="EMBL" id="AGB50596.1"/>
    </source>
</evidence>
<organism evidence="4 5">
    <name type="scientific">Methanomethylovorans hollandica (strain DSM 15978 / NBRC 107637 / DMS1)</name>
    <dbReference type="NCBI Taxonomy" id="867904"/>
    <lineage>
        <taxon>Archaea</taxon>
        <taxon>Methanobacteriati</taxon>
        <taxon>Methanobacteriota</taxon>
        <taxon>Stenosarchaea group</taxon>
        <taxon>Methanomicrobia</taxon>
        <taxon>Methanosarcinales</taxon>
        <taxon>Methanosarcinaceae</taxon>
        <taxon>Methanomethylovorans</taxon>
    </lineage>
</organism>
<dbReference type="NCBIfam" id="NF002677">
    <property type="entry name" value="PRK02406.1"/>
    <property type="match status" value="1"/>
</dbReference>
<keyword evidence="2" id="KW-0479">Metal-binding</keyword>
<dbReference type="Gene3D" id="1.10.150.20">
    <property type="entry name" value="5' to 3' exonuclease, C-terminal subdomain"/>
    <property type="match status" value="1"/>
</dbReference>
<dbReference type="GO" id="GO:0005737">
    <property type="term" value="C:cytoplasm"/>
    <property type="evidence" value="ECO:0007669"/>
    <property type="project" value="UniProtKB-SubCell"/>
</dbReference>
<dbReference type="AlphaFoldDB" id="L0KZQ5"/>
<dbReference type="PANTHER" id="PTHR11076">
    <property type="entry name" value="DNA REPAIR POLYMERASE UMUC / TRANSFERASE FAMILY MEMBER"/>
    <property type="match status" value="1"/>
</dbReference>
<dbReference type="CDD" id="cd03586">
    <property type="entry name" value="PolY_Pol_IV_kappa"/>
    <property type="match status" value="1"/>
</dbReference>
<feature type="site" description="Substrate discrimination" evidence="2">
    <location>
        <position position="14"/>
    </location>
</feature>
<dbReference type="Gene3D" id="3.30.70.270">
    <property type="match status" value="1"/>
</dbReference>
<dbReference type="STRING" id="867904.Metho_2455"/>
<evidence type="ECO:0000313" key="5">
    <source>
        <dbReference type="Proteomes" id="UP000010866"/>
    </source>
</evidence>